<dbReference type="Proteomes" id="UP001548713">
    <property type="component" value="Unassembled WGS sequence"/>
</dbReference>
<name>A0ABV2D1F9_9SPHN</name>
<sequence>MRMFLPLVALCVGCSPADPEQSDAKPGPVPAFSTRTEAPSPNYATLLGQPAAGGKGETWEATSSPPPDAKAIGDLWIARLQEHGALLGYGLAGKTADEAVEMIDTGLTEQEFKDWVTENEWRVPRHIRWSFVPEMSLPPVSQAAQVAIRVWPASRTRTGIQLQALFHGKVVLRDGCFFVGFDGKPADKLAWFHSEIGLGVDPAGYFILRDRISGRTLARLGEDMSWGGPASANIDRKTKQALQDACGPGEIYIVGSPEARERFLTQYPHLREPMLSPPRPSTKS</sequence>
<dbReference type="RefSeq" id="WP_353984142.1">
    <property type="nucleotide sequence ID" value="NZ_JBEWLY010000013.1"/>
</dbReference>
<comment type="caution">
    <text evidence="2">The sequence shown here is derived from an EMBL/GenBank/DDBJ whole genome shotgun (WGS) entry which is preliminary data.</text>
</comment>
<dbReference type="EMBL" id="JBEWLY010000013">
    <property type="protein sequence ID" value="MET1755701.1"/>
    <property type="molecule type" value="Genomic_DNA"/>
</dbReference>
<organism evidence="2 3">
    <name type="scientific">Novosphingobium kalidii</name>
    <dbReference type="NCBI Taxonomy" id="3230299"/>
    <lineage>
        <taxon>Bacteria</taxon>
        <taxon>Pseudomonadati</taxon>
        <taxon>Pseudomonadota</taxon>
        <taxon>Alphaproteobacteria</taxon>
        <taxon>Sphingomonadales</taxon>
        <taxon>Sphingomonadaceae</taxon>
        <taxon>Novosphingobium</taxon>
    </lineage>
</organism>
<evidence type="ECO:0000313" key="2">
    <source>
        <dbReference type="EMBL" id="MET1755701.1"/>
    </source>
</evidence>
<evidence type="ECO:0000313" key="3">
    <source>
        <dbReference type="Proteomes" id="UP001548713"/>
    </source>
</evidence>
<feature type="region of interest" description="Disordered" evidence="1">
    <location>
        <begin position="16"/>
        <end position="66"/>
    </location>
</feature>
<reference evidence="2 3" key="1">
    <citation type="submission" date="2024-07" db="EMBL/GenBank/DDBJ databases">
        <title>Novosphingobium kalidii RD2P27.</title>
        <authorList>
            <person name="Sun J.-Q."/>
        </authorList>
    </citation>
    <scope>NUCLEOTIDE SEQUENCE [LARGE SCALE GENOMIC DNA]</scope>
    <source>
        <strain evidence="2 3">RD2P27</strain>
    </source>
</reference>
<evidence type="ECO:0000256" key="1">
    <source>
        <dbReference type="SAM" id="MobiDB-lite"/>
    </source>
</evidence>
<gene>
    <name evidence="2" type="ORF">ABVV53_09550</name>
</gene>
<feature type="compositionally biased region" description="Polar residues" evidence="1">
    <location>
        <begin position="33"/>
        <end position="43"/>
    </location>
</feature>
<protein>
    <submittedName>
        <fullName evidence="2">Uncharacterized protein</fullName>
    </submittedName>
</protein>
<proteinExistence type="predicted"/>
<keyword evidence="3" id="KW-1185">Reference proteome</keyword>
<accession>A0ABV2D1F9</accession>